<evidence type="ECO:0000256" key="3">
    <source>
        <dbReference type="ARBA" id="ARBA00036882"/>
    </source>
</evidence>
<dbReference type="NCBIfam" id="TIGR00005">
    <property type="entry name" value="rluA_subfam"/>
    <property type="match status" value="1"/>
</dbReference>
<dbReference type="InterPro" id="IPR050188">
    <property type="entry name" value="RluA_PseudoU_synthase"/>
</dbReference>
<keyword evidence="4" id="KW-0694">RNA-binding</keyword>
<evidence type="ECO:0000259" key="7">
    <source>
        <dbReference type="Pfam" id="PF00849"/>
    </source>
</evidence>
<comment type="similarity">
    <text evidence="1 5">Belongs to the pseudouridine synthase RluA family.</text>
</comment>
<dbReference type="Gene3D" id="3.30.2350.10">
    <property type="entry name" value="Pseudouridine synthase"/>
    <property type="match status" value="1"/>
</dbReference>
<dbReference type="InterPro" id="IPR036986">
    <property type="entry name" value="S4_RNA-bd_sf"/>
</dbReference>
<dbReference type="PROSITE" id="PS50889">
    <property type="entry name" value="S4"/>
    <property type="match status" value="1"/>
</dbReference>
<dbReference type="SUPFAM" id="SSF55174">
    <property type="entry name" value="Alpha-L RNA-binding motif"/>
    <property type="match status" value="1"/>
</dbReference>
<keyword evidence="9" id="KW-1185">Reference proteome</keyword>
<comment type="catalytic activity">
    <reaction evidence="5">
        <text>a uridine in RNA = a pseudouridine in RNA</text>
        <dbReference type="Rhea" id="RHEA:48348"/>
        <dbReference type="Rhea" id="RHEA-COMP:12068"/>
        <dbReference type="Rhea" id="RHEA-COMP:12069"/>
        <dbReference type="ChEBI" id="CHEBI:65314"/>
        <dbReference type="ChEBI" id="CHEBI:65315"/>
    </reaction>
</comment>
<dbReference type="PANTHER" id="PTHR21600">
    <property type="entry name" value="MITOCHONDRIAL RNA PSEUDOURIDINE SYNTHASE"/>
    <property type="match status" value="1"/>
</dbReference>
<feature type="compositionally biased region" description="Polar residues" evidence="6">
    <location>
        <begin position="1"/>
        <end position="13"/>
    </location>
</feature>
<dbReference type="Pfam" id="PF00849">
    <property type="entry name" value="PseudoU_synth_2"/>
    <property type="match status" value="1"/>
</dbReference>
<evidence type="ECO:0000256" key="5">
    <source>
        <dbReference type="RuleBase" id="RU362028"/>
    </source>
</evidence>
<dbReference type="InterPro" id="IPR020103">
    <property type="entry name" value="PsdUridine_synth_cat_dom_sf"/>
</dbReference>
<feature type="region of interest" description="Disordered" evidence="6">
    <location>
        <begin position="1"/>
        <end position="20"/>
    </location>
</feature>
<keyword evidence="2 5" id="KW-0413">Isomerase</keyword>
<dbReference type="InterPro" id="IPR006224">
    <property type="entry name" value="PsdUridine_synth_RluA-like_CS"/>
</dbReference>
<evidence type="ECO:0000256" key="2">
    <source>
        <dbReference type="ARBA" id="ARBA00023235"/>
    </source>
</evidence>
<dbReference type="EMBL" id="JAHZUY010000016">
    <property type="protein sequence ID" value="MBW8269492.1"/>
    <property type="molecule type" value="Genomic_DNA"/>
</dbReference>
<organism evidence="8 9">
    <name type="scientific">Caldovatus aquaticus</name>
    <dbReference type="NCBI Taxonomy" id="2865671"/>
    <lineage>
        <taxon>Bacteria</taxon>
        <taxon>Pseudomonadati</taxon>
        <taxon>Pseudomonadota</taxon>
        <taxon>Alphaproteobacteria</taxon>
        <taxon>Acetobacterales</taxon>
        <taxon>Roseomonadaceae</taxon>
        <taxon>Caldovatus</taxon>
    </lineage>
</organism>
<dbReference type="Gene3D" id="3.10.290.10">
    <property type="entry name" value="RNA-binding S4 domain"/>
    <property type="match status" value="1"/>
</dbReference>
<reference evidence="8 9" key="1">
    <citation type="submission" date="2021-08" db="EMBL/GenBank/DDBJ databases">
        <title>Caldovatus sediminis gen. nov., sp. nov., a moderately thermophilic bacterium isolated from a hot spring.</title>
        <authorList>
            <person name="Hu C.-J."/>
            <person name="Li W.-J."/>
            <person name="Xian W.-D."/>
        </authorList>
    </citation>
    <scope>NUCLEOTIDE SEQUENCE [LARGE SCALE GENOMIC DNA]</scope>
    <source>
        <strain evidence="8 9">SYSU G05006</strain>
    </source>
</reference>
<proteinExistence type="inferred from homology"/>
<dbReference type="InterPro" id="IPR006145">
    <property type="entry name" value="PsdUridine_synth_RsuA/RluA"/>
</dbReference>
<dbReference type="SUPFAM" id="SSF55120">
    <property type="entry name" value="Pseudouridine synthase"/>
    <property type="match status" value="1"/>
</dbReference>
<evidence type="ECO:0000256" key="6">
    <source>
        <dbReference type="SAM" id="MobiDB-lite"/>
    </source>
</evidence>
<comment type="caution">
    <text evidence="8">The sequence shown here is derived from an EMBL/GenBank/DDBJ whole genome shotgun (WGS) entry which is preliminary data.</text>
</comment>
<evidence type="ECO:0000313" key="9">
    <source>
        <dbReference type="Proteomes" id="UP001519924"/>
    </source>
</evidence>
<evidence type="ECO:0000256" key="4">
    <source>
        <dbReference type="PROSITE-ProRule" id="PRU00182"/>
    </source>
</evidence>
<dbReference type="EC" id="5.4.99.-" evidence="5"/>
<comment type="function">
    <text evidence="5">Responsible for synthesis of pseudouridine from uracil.</text>
</comment>
<sequence length="348" mass="36377">MTATSHLSARTDTTPPPSAETIAVTAPAAAAGERADRFLAGAIGSLSRSRVKALIEAGHARRDGAPLTDPAQPVRAGARYELRLPPPAPATPVAQPIPLAVLYEDADLIVLDKPAGLVVHPAPGNPDGTLVNALLAHAGAELPGIGGEQRPGIVHRLDKDTSGVMVVAKTERAHRALAHAFAERREELERTYLALAWGLPAPPAGAIEAPIGRHPADRKRMAVVPAGRGKPALTRYATERAFGTACALLRCRLATGRTHQIRVHLAHMGHPVVGDPVYGRRIPAAARALPPPLRAALLGFPRQALHAATLGFRHPVTGAALRFESPLPADMAGLLARLGGWAPAGNEE</sequence>
<dbReference type="Proteomes" id="UP001519924">
    <property type="component" value="Unassembled WGS sequence"/>
</dbReference>
<dbReference type="CDD" id="cd00165">
    <property type="entry name" value="S4"/>
    <property type="match status" value="1"/>
</dbReference>
<gene>
    <name evidence="8" type="ORF">K1J50_08330</name>
</gene>
<feature type="domain" description="Pseudouridine synthase RsuA/RluA-like" evidence="7">
    <location>
        <begin position="107"/>
        <end position="267"/>
    </location>
</feature>
<comment type="catalytic activity">
    <reaction evidence="3">
        <text>uridine(1911/1915/1917) in 23S rRNA = pseudouridine(1911/1915/1917) in 23S rRNA</text>
        <dbReference type="Rhea" id="RHEA:42524"/>
        <dbReference type="Rhea" id="RHEA-COMP:10097"/>
        <dbReference type="Rhea" id="RHEA-COMP:10098"/>
        <dbReference type="ChEBI" id="CHEBI:65314"/>
        <dbReference type="ChEBI" id="CHEBI:65315"/>
        <dbReference type="EC" id="5.4.99.23"/>
    </reaction>
</comment>
<name>A0ABS7F1J5_9PROT</name>
<dbReference type="PANTHER" id="PTHR21600:SF44">
    <property type="entry name" value="RIBOSOMAL LARGE SUBUNIT PSEUDOURIDINE SYNTHASE D"/>
    <property type="match status" value="1"/>
</dbReference>
<dbReference type="PROSITE" id="PS01129">
    <property type="entry name" value="PSI_RLU"/>
    <property type="match status" value="1"/>
</dbReference>
<evidence type="ECO:0000313" key="8">
    <source>
        <dbReference type="EMBL" id="MBW8269492.1"/>
    </source>
</evidence>
<protein>
    <recommendedName>
        <fullName evidence="5">Pseudouridine synthase</fullName>
        <ecNumber evidence="5">5.4.99.-</ecNumber>
    </recommendedName>
</protein>
<dbReference type="CDD" id="cd02869">
    <property type="entry name" value="PseudoU_synth_RluA_like"/>
    <property type="match status" value="1"/>
</dbReference>
<accession>A0ABS7F1J5</accession>
<evidence type="ECO:0000256" key="1">
    <source>
        <dbReference type="ARBA" id="ARBA00010876"/>
    </source>
</evidence>
<dbReference type="InterPro" id="IPR006225">
    <property type="entry name" value="PsdUridine_synth_RluC/D"/>
</dbReference>